<gene>
    <name evidence="6" type="ORF">METZ01_LOCUS128585</name>
</gene>
<dbReference type="GO" id="GO:0001731">
    <property type="term" value="P:formation of translation preinitiation complex"/>
    <property type="evidence" value="ECO:0007669"/>
    <property type="project" value="TreeGrafter"/>
</dbReference>
<comment type="similarity">
    <text evidence="1">Belongs to the SUI1 family.</text>
</comment>
<dbReference type="GO" id="GO:0002188">
    <property type="term" value="P:translation reinitiation"/>
    <property type="evidence" value="ECO:0007669"/>
    <property type="project" value="TreeGrafter"/>
</dbReference>
<dbReference type="EMBL" id="UINC01018106">
    <property type="protein sequence ID" value="SVA75731.1"/>
    <property type="molecule type" value="Genomic_DNA"/>
</dbReference>
<name>A0A381YGP7_9ZZZZ</name>
<dbReference type="CDD" id="cd11567">
    <property type="entry name" value="YciH_like"/>
    <property type="match status" value="1"/>
</dbReference>
<dbReference type="PANTHER" id="PTHR12789">
    <property type="entry name" value="DENSITY-REGULATED PROTEIN HOMOLOG"/>
    <property type="match status" value="1"/>
</dbReference>
<dbReference type="PROSITE" id="PS50296">
    <property type="entry name" value="SUI1"/>
    <property type="match status" value="1"/>
</dbReference>
<dbReference type="GO" id="GO:0003743">
    <property type="term" value="F:translation initiation factor activity"/>
    <property type="evidence" value="ECO:0007669"/>
    <property type="project" value="InterPro"/>
</dbReference>
<dbReference type="InterPro" id="IPR036877">
    <property type="entry name" value="SUI1_dom_sf"/>
</dbReference>
<dbReference type="PANTHER" id="PTHR12789:SF0">
    <property type="entry name" value="DENSITY-REGULATED PROTEIN"/>
    <property type="match status" value="1"/>
</dbReference>
<evidence type="ECO:0000256" key="1">
    <source>
        <dbReference type="ARBA" id="ARBA00005422"/>
    </source>
</evidence>
<proteinExistence type="inferred from homology"/>
<dbReference type="Pfam" id="PF01253">
    <property type="entry name" value="SUI1"/>
    <property type="match status" value="1"/>
</dbReference>
<dbReference type="InterPro" id="IPR050318">
    <property type="entry name" value="DENR/SUI1_TIF"/>
</dbReference>
<keyword evidence="3" id="KW-0648">Protein biosynthesis</keyword>
<feature type="region of interest" description="Disordered" evidence="4">
    <location>
        <begin position="1"/>
        <end position="35"/>
    </location>
</feature>
<protein>
    <recommendedName>
        <fullName evidence="5">SUI1 domain-containing protein</fullName>
    </recommendedName>
</protein>
<dbReference type="InterPro" id="IPR005872">
    <property type="entry name" value="SUI1_arc_bac"/>
</dbReference>
<keyword evidence="2" id="KW-0810">Translation regulation</keyword>
<evidence type="ECO:0000313" key="6">
    <source>
        <dbReference type="EMBL" id="SVA75731.1"/>
    </source>
</evidence>
<evidence type="ECO:0000256" key="2">
    <source>
        <dbReference type="ARBA" id="ARBA00022845"/>
    </source>
</evidence>
<dbReference type="GO" id="GO:0006417">
    <property type="term" value="P:regulation of translation"/>
    <property type="evidence" value="ECO:0007669"/>
    <property type="project" value="UniProtKB-KW"/>
</dbReference>
<dbReference type="AlphaFoldDB" id="A0A381YGP7"/>
<evidence type="ECO:0000256" key="4">
    <source>
        <dbReference type="SAM" id="MobiDB-lite"/>
    </source>
</evidence>
<dbReference type="GO" id="GO:0003729">
    <property type="term" value="F:mRNA binding"/>
    <property type="evidence" value="ECO:0007669"/>
    <property type="project" value="TreeGrafter"/>
</dbReference>
<dbReference type="SUPFAM" id="SSF55159">
    <property type="entry name" value="eIF1-like"/>
    <property type="match status" value="1"/>
</dbReference>
<accession>A0A381YGP7</accession>
<dbReference type="Gene3D" id="3.30.780.10">
    <property type="entry name" value="SUI1-like domain"/>
    <property type="match status" value="1"/>
</dbReference>
<feature type="domain" description="SUI1" evidence="5">
    <location>
        <begin position="41"/>
        <end position="107"/>
    </location>
</feature>
<evidence type="ECO:0000259" key="5">
    <source>
        <dbReference type="PROSITE" id="PS50296"/>
    </source>
</evidence>
<sequence>MQSGGLISKDKNSSIVYSTNPDFDKDQEQEMDMDPDGKQDLRIHLIRKGGGKIVTVIRGYKGSKEDLKTLGKYLQSSCSTGGTFKQNEIALQGDFRKKVKDLLIKKGYKSKFSGG</sequence>
<dbReference type="PIRSF" id="PIRSF037511">
    <property type="entry name" value="Transl_init_SUI1_pro"/>
    <property type="match status" value="1"/>
</dbReference>
<organism evidence="6">
    <name type="scientific">marine metagenome</name>
    <dbReference type="NCBI Taxonomy" id="408172"/>
    <lineage>
        <taxon>unclassified sequences</taxon>
        <taxon>metagenomes</taxon>
        <taxon>ecological metagenomes</taxon>
    </lineage>
</organism>
<evidence type="ECO:0000256" key="3">
    <source>
        <dbReference type="ARBA" id="ARBA00022917"/>
    </source>
</evidence>
<reference evidence="6" key="1">
    <citation type="submission" date="2018-05" db="EMBL/GenBank/DDBJ databases">
        <authorList>
            <person name="Lanie J.A."/>
            <person name="Ng W.-L."/>
            <person name="Kazmierczak K.M."/>
            <person name="Andrzejewski T.M."/>
            <person name="Davidsen T.M."/>
            <person name="Wayne K.J."/>
            <person name="Tettelin H."/>
            <person name="Glass J.I."/>
            <person name="Rusch D."/>
            <person name="Podicherti R."/>
            <person name="Tsui H.-C.T."/>
            <person name="Winkler M.E."/>
        </authorList>
    </citation>
    <scope>NUCLEOTIDE SEQUENCE</scope>
</reference>
<dbReference type="InterPro" id="IPR001950">
    <property type="entry name" value="SUI1"/>
</dbReference>